<comment type="subcellular location">
    <subcellularLocation>
        <location evidence="1 8">Cell membrane</location>
        <topology evidence="1 8">Multi-pass membrane protein</topology>
    </subcellularLocation>
</comment>
<feature type="transmembrane region" description="Helical" evidence="8">
    <location>
        <begin position="257"/>
        <end position="281"/>
    </location>
</feature>
<accession>A0A9N9SBH5</accession>
<dbReference type="Proteomes" id="UP001153620">
    <property type="component" value="Chromosome 4"/>
</dbReference>
<dbReference type="GO" id="GO:0043025">
    <property type="term" value="C:neuronal cell body"/>
    <property type="evidence" value="ECO:0007669"/>
    <property type="project" value="TreeGrafter"/>
</dbReference>
<feature type="transmembrane region" description="Helical" evidence="8">
    <location>
        <begin position="162"/>
        <end position="187"/>
    </location>
</feature>
<keyword evidence="10" id="KW-1185">Reference proteome</keyword>
<feature type="transmembrane region" description="Helical" evidence="8">
    <location>
        <begin position="78"/>
        <end position="96"/>
    </location>
</feature>
<reference evidence="9" key="1">
    <citation type="submission" date="2022-01" db="EMBL/GenBank/DDBJ databases">
        <authorList>
            <person name="King R."/>
        </authorList>
    </citation>
    <scope>NUCLEOTIDE SEQUENCE</scope>
</reference>
<reference evidence="9" key="2">
    <citation type="submission" date="2022-10" db="EMBL/GenBank/DDBJ databases">
        <authorList>
            <consortium name="ENA_rothamsted_submissions"/>
            <consortium name="culmorum"/>
            <person name="King R."/>
        </authorList>
    </citation>
    <scope>NUCLEOTIDE SEQUENCE</scope>
</reference>
<gene>
    <name evidence="9" type="ORF">CHIRRI_LOCUS14654</name>
</gene>
<keyword evidence="7 8" id="KW-0807">Transducer</keyword>
<feature type="transmembrane region" description="Helical" evidence="8">
    <location>
        <begin position="225"/>
        <end position="245"/>
    </location>
</feature>
<evidence type="ECO:0000256" key="4">
    <source>
        <dbReference type="ARBA" id="ARBA00022989"/>
    </source>
</evidence>
<dbReference type="EMBL" id="OU895880">
    <property type="protein sequence ID" value="CAG9811847.1"/>
    <property type="molecule type" value="Genomic_DNA"/>
</dbReference>
<feature type="transmembrane region" description="Helical" evidence="8">
    <location>
        <begin position="334"/>
        <end position="352"/>
    </location>
</feature>
<keyword evidence="5 8" id="KW-0472">Membrane</keyword>
<keyword evidence="4 8" id="KW-1133">Transmembrane helix</keyword>
<comment type="caution">
    <text evidence="8">Lacks conserved residue(s) required for the propagation of feature annotation.</text>
</comment>
<feature type="transmembrane region" description="Helical" evidence="8">
    <location>
        <begin position="6"/>
        <end position="25"/>
    </location>
</feature>
<dbReference type="InterPro" id="IPR013604">
    <property type="entry name" value="7TM_chemorcpt"/>
</dbReference>
<evidence type="ECO:0000256" key="3">
    <source>
        <dbReference type="ARBA" id="ARBA00022692"/>
    </source>
</evidence>
<dbReference type="GO" id="GO:0005886">
    <property type="term" value="C:plasma membrane"/>
    <property type="evidence" value="ECO:0007669"/>
    <property type="project" value="UniProtKB-SubCell"/>
</dbReference>
<comment type="function">
    <text evidence="8">Gustatory receptor which mediates acceptance or avoidance behavior, depending on its substrates.</text>
</comment>
<evidence type="ECO:0000313" key="10">
    <source>
        <dbReference type="Proteomes" id="UP001153620"/>
    </source>
</evidence>
<feature type="transmembrane region" description="Helical" evidence="8">
    <location>
        <begin position="131"/>
        <end position="156"/>
    </location>
</feature>
<proteinExistence type="inferred from homology"/>
<name>A0A9N9SBH5_9DIPT</name>
<dbReference type="AlphaFoldDB" id="A0A9N9SBH5"/>
<evidence type="ECO:0000256" key="7">
    <source>
        <dbReference type="ARBA" id="ARBA00023224"/>
    </source>
</evidence>
<keyword evidence="6 8" id="KW-0675">Receptor</keyword>
<evidence type="ECO:0000256" key="1">
    <source>
        <dbReference type="ARBA" id="ARBA00004651"/>
    </source>
</evidence>
<dbReference type="GO" id="GO:0030424">
    <property type="term" value="C:axon"/>
    <property type="evidence" value="ECO:0007669"/>
    <property type="project" value="TreeGrafter"/>
</dbReference>
<dbReference type="GO" id="GO:0050909">
    <property type="term" value="P:sensory perception of taste"/>
    <property type="evidence" value="ECO:0007669"/>
    <property type="project" value="InterPro"/>
</dbReference>
<dbReference type="PANTHER" id="PTHR21143:SF133">
    <property type="entry name" value="GUSTATORY AND PHEROMONE RECEPTOR 32A-RELATED"/>
    <property type="match status" value="1"/>
</dbReference>
<dbReference type="Pfam" id="PF08395">
    <property type="entry name" value="7tm_7"/>
    <property type="match status" value="1"/>
</dbReference>
<evidence type="ECO:0000256" key="8">
    <source>
        <dbReference type="RuleBase" id="RU363108"/>
    </source>
</evidence>
<dbReference type="GO" id="GO:0007635">
    <property type="term" value="P:chemosensory behavior"/>
    <property type="evidence" value="ECO:0007669"/>
    <property type="project" value="TreeGrafter"/>
</dbReference>
<comment type="similarity">
    <text evidence="8">Belongs to the insect chemoreceptor superfamily. Gustatory receptor (GR) family.</text>
</comment>
<evidence type="ECO:0000256" key="6">
    <source>
        <dbReference type="ARBA" id="ARBA00023170"/>
    </source>
</evidence>
<dbReference type="PANTHER" id="PTHR21143">
    <property type="entry name" value="INVERTEBRATE GUSTATORY RECEPTOR"/>
    <property type="match status" value="1"/>
</dbReference>
<dbReference type="GO" id="GO:0030425">
    <property type="term" value="C:dendrite"/>
    <property type="evidence" value="ECO:0007669"/>
    <property type="project" value="TreeGrafter"/>
</dbReference>
<dbReference type="GO" id="GO:0008049">
    <property type="term" value="P:male courtship behavior"/>
    <property type="evidence" value="ECO:0007669"/>
    <property type="project" value="TreeGrafter"/>
</dbReference>
<sequence>MLSEVYSSLRPLFILSSMTGLFFFKIDYKTSSIVTSIWNKITILATFIIYIIGCWFYLKSELISKLFSTKLSKISSNILIGIDCAFIIVAMMWTLIKRGKILQMLIKLSEIDDNLCEAGLKINYKSLKNKLIALIGFILLFLISQVGITMVISIHLMKFQLIGVIICIYNYLIFIIGIVLVSQYAVYMYNIGTRFEMMNLCIENSLRNTPKTHLKIAECVNIYNSIYGLPMMGTFAIFLIWYIIASSKLVLAPEINMFSTIALTFNISTTAIALCFTIFAAEKILIAKQKSIHLLYSKLDKEPGKSDKIINLIMQIRHTNVGFSCKFFEFNWSLMFKFASACVMYLVILIQFEGGM</sequence>
<feature type="transmembrane region" description="Helical" evidence="8">
    <location>
        <begin position="37"/>
        <end position="58"/>
    </location>
</feature>
<evidence type="ECO:0000256" key="5">
    <source>
        <dbReference type="ARBA" id="ARBA00023136"/>
    </source>
</evidence>
<keyword evidence="3 8" id="KW-0812">Transmembrane</keyword>
<keyword evidence="2 8" id="KW-1003">Cell membrane</keyword>
<evidence type="ECO:0000256" key="2">
    <source>
        <dbReference type="ARBA" id="ARBA00022475"/>
    </source>
</evidence>
<dbReference type="GO" id="GO:0007165">
    <property type="term" value="P:signal transduction"/>
    <property type="evidence" value="ECO:0007669"/>
    <property type="project" value="UniProtKB-KW"/>
</dbReference>
<organism evidence="9 10">
    <name type="scientific">Chironomus riparius</name>
    <dbReference type="NCBI Taxonomy" id="315576"/>
    <lineage>
        <taxon>Eukaryota</taxon>
        <taxon>Metazoa</taxon>
        <taxon>Ecdysozoa</taxon>
        <taxon>Arthropoda</taxon>
        <taxon>Hexapoda</taxon>
        <taxon>Insecta</taxon>
        <taxon>Pterygota</taxon>
        <taxon>Neoptera</taxon>
        <taxon>Endopterygota</taxon>
        <taxon>Diptera</taxon>
        <taxon>Nematocera</taxon>
        <taxon>Chironomoidea</taxon>
        <taxon>Chironomidae</taxon>
        <taxon>Chironominae</taxon>
        <taxon>Chironomus</taxon>
    </lineage>
</organism>
<evidence type="ECO:0000313" key="9">
    <source>
        <dbReference type="EMBL" id="CAG9811847.1"/>
    </source>
</evidence>
<protein>
    <recommendedName>
        <fullName evidence="8">Gustatory receptor</fullName>
    </recommendedName>
</protein>